<evidence type="ECO:0000313" key="1">
    <source>
        <dbReference type="EMBL" id="KAH3794521.1"/>
    </source>
</evidence>
<comment type="caution">
    <text evidence="1">The sequence shown here is derived from an EMBL/GenBank/DDBJ whole genome shotgun (WGS) entry which is preliminary data.</text>
</comment>
<reference evidence="1" key="2">
    <citation type="submission" date="2020-11" db="EMBL/GenBank/DDBJ databases">
        <authorList>
            <person name="McCartney M.A."/>
            <person name="Auch B."/>
            <person name="Kono T."/>
            <person name="Mallez S."/>
            <person name="Becker A."/>
            <person name="Gohl D.M."/>
            <person name="Silverstein K.A.T."/>
            <person name="Koren S."/>
            <person name="Bechman K.B."/>
            <person name="Herman A."/>
            <person name="Abrahante J.E."/>
            <person name="Garbe J."/>
        </authorList>
    </citation>
    <scope>NUCLEOTIDE SEQUENCE</scope>
    <source>
        <strain evidence="1">Duluth1</strain>
        <tissue evidence="1">Whole animal</tissue>
    </source>
</reference>
<keyword evidence="2" id="KW-1185">Reference proteome</keyword>
<name>A0A9D4FB02_DREPO</name>
<proteinExistence type="predicted"/>
<evidence type="ECO:0000313" key="2">
    <source>
        <dbReference type="Proteomes" id="UP000828390"/>
    </source>
</evidence>
<accession>A0A9D4FB02</accession>
<sequence length="55" mass="6160">MRDDDEQIFSSQVCTLHCPSSFSADGFYVDLPLACLGEQRIMYVGVPKTKQSFVV</sequence>
<dbReference type="Proteomes" id="UP000828390">
    <property type="component" value="Unassembled WGS sequence"/>
</dbReference>
<dbReference type="EMBL" id="JAIWYP010000007">
    <property type="protein sequence ID" value="KAH3794521.1"/>
    <property type="molecule type" value="Genomic_DNA"/>
</dbReference>
<dbReference type="AlphaFoldDB" id="A0A9D4FB02"/>
<protein>
    <submittedName>
        <fullName evidence="1">Uncharacterized protein</fullName>
    </submittedName>
</protein>
<reference evidence="1" key="1">
    <citation type="journal article" date="2019" name="bioRxiv">
        <title>The Genome of the Zebra Mussel, Dreissena polymorpha: A Resource for Invasive Species Research.</title>
        <authorList>
            <person name="McCartney M.A."/>
            <person name="Auch B."/>
            <person name="Kono T."/>
            <person name="Mallez S."/>
            <person name="Zhang Y."/>
            <person name="Obille A."/>
            <person name="Becker A."/>
            <person name="Abrahante J.E."/>
            <person name="Garbe J."/>
            <person name="Badalamenti J.P."/>
            <person name="Herman A."/>
            <person name="Mangelson H."/>
            <person name="Liachko I."/>
            <person name="Sullivan S."/>
            <person name="Sone E.D."/>
            <person name="Koren S."/>
            <person name="Silverstein K.A.T."/>
            <person name="Beckman K.B."/>
            <person name="Gohl D.M."/>
        </authorList>
    </citation>
    <scope>NUCLEOTIDE SEQUENCE</scope>
    <source>
        <strain evidence="1">Duluth1</strain>
        <tissue evidence="1">Whole animal</tissue>
    </source>
</reference>
<gene>
    <name evidence="1" type="ORF">DPMN_148055</name>
</gene>
<organism evidence="1 2">
    <name type="scientific">Dreissena polymorpha</name>
    <name type="common">Zebra mussel</name>
    <name type="synonym">Mytilus polymorpha</name>
    <dbReference type="NCBI Taxonomy" id="45954"/>
    <lineage>
        <taxon>Eukaryota</taxon>
        <taxon>Metazoa</taxon>
        <taxon>Spiralia</taxon>
        <taxon>Lophotrochozoa</taxon>
        <taxon>Mollusca</taxon>
        <taxon>Bivalvia</taxon>
        <taxon>Autobranchia</taxon>
        <taxon>Heteroconchia</taxon>
        <taxon>Euheterodonta</taxon>
        <taxon>Imparidentia</taxon>
        <taxon>Neoheterodontei</taxon>
        <taxon>Myida</taxon>
        <taxon>Dreissenoidea</taxon>
        <taxon>Dreissenidae</taxon>
        <taxon>Dreissena</taxon>
    </lineage>
</organism>